<comment type="caution">
    <text evidence="2">The sequence shown here is derived from an EMBL/GenBank/DDBJ whole genome shotgun (WGS) entry which is preliminary data.</text>
</comment>
<protein>
    <submittedName>
        <fullName evidence="2">EpsI family protein</fullName>
    </submittedName>
</protein>
<dbReference type="Pfam" id="PF11984">
    <property type="entry name" value="DUF3485"/>
    <property type="match status" value="1"/>
</dbReference>
<dbReference type="NCBIfam" id="TIGR02914">
    <property type="entry name" value="EpsI_fam"/>
    <property type="match status" value="1"/>
</dbReference>
<dbReference type="InterPro" id="IPR014263">
    <property type="entry name" value="Methanolan_biosynth_EpsI"/>
</dbReference>
<dbReference type="NCBIfam" id="NF045608">
    <property type="entry name" value="EpsI_type_V"/>
    <property type="match status" value="1"/>
</dbReference>
<accession>A0A9X1DCR9</accession>
<organism evidence="2 3">
    <name type="scientific">Sphingobium nicotianae</name>
    <dbReference type="NCBI Taxonomy" id="2782607"/>
    <lineage>
        <taxon>Bacteria</taxon>
        <taxon>Pseudomonadati</taxon>
        <taxon>Pseudomonadota</taxon>
        <taxon>Alphaproteobacteria</taxon>
        <taxon>Sphingomonadales</taxon>
        <taxon>Sphingomonadaceae</taxon>
        <taxon>Sphingobium</taxon>
    </lineage>
</organism>
<dbReference type="AlphaFoldDB" id="A0A9X1DCR9"/>
<feature type="domain" description="Methanolan biosynthesis EpsI" evidence="1">
    <location>
        <begin position="29"/>
        <end position="231"/>
    </location>
</feature>
<proteinExistence type="predicted"/>
<evidence type="ECO:0000313" key="2">
    <source>
        <dbReference type="EMBL" id="MBT2187742.1"/>
    </source>
</evidence>
<reference evidence="2" key="1">
    <citation type="submission" date="2021-05" db="EMBL/GenBank/DDBJ databases">
        <title>Genome of Sphingobium sp. strain.</title>
        <authorList>
            <person name="Fan R."/>
        </authorList>
    </citation>
    <scope>NUCLEOTIDE SEQUENCE</scope>
    <source>
        <strain evidence="2">H33</strain>
    </source>
</reference>
<gene>
    <name evidence="2" type="ORF">KK488_12380</name>
</gene>
<evidence type="ECO:0000259" key="1">
    <source>
        <dbReference type="Pfam" id="PF11984"/>
    </source>
</evidence>
<keyword evidence="3" id="KW-1185">Reference proteome</keyword>
<sequence length="246" mass="27205">MSVEGKIIPEPDGAEDANVTPARLTRRHLLMGGALLAVSGLALARTPKPRYPSLSDKKFEALFPKSFGDWRTAPVSELVLPPESELANKLYQHILTRTYVNSGGTAIMFLAAYNSVQLNNVQLHRPEICYYASGFSIDVSKPYDIPIGPNEVVAARAVRASQGSRYENIVYWTRIGDEMPQSWAAQRLSMTKANLEGYLADGLLLRMSVINPDMNDATAQMTSFIKDMLHHTGPETHRLMIGTDKV</sequence>
<name>A0A9X1DCR9_9SPHN</name>
<evidence type="ECO:0000313" key="3">
    <source>
        <dbReference type="Proteomes" id="UP001138757"/>
    </source>
</evidence>
<dbReference type="RefSeq" id="WP_214623967.1">
    <property type="nucleotide sequence ID" value="NZ_JAHGAW010000007.1"/>
</dbReference>
<dbReference type="EMBL" id="JAHGAW010000007">
    <property type="protein sequence ID" value="MBT2187742.1"/>
    <property type="molecule type" value="Genomic_DNA"/>
</dbReference>
<dbReference type="InterPro" id="IPR054654">
    <property type="entry name" value="EpsI_type_V_pred"/>
</dbReference>
<dbReference type="Proteomes" id="UP001138757">
    <property type="component" value="Unassembled WGS sequence"/>
</dbReference>